<evidence type="ECO:0000313" key="3">
    <source>
        <dbReference type="EMBL" id="WOL02272.1"/>
    </source>
</evidence>
<evidence type="ECO:0000313" key="4">
    <source>
        <dbReference type="Proteomes" id="UP001327560"/>
    </source>
</evidence>
<evidence type="ECO:0000259" key="2">
    <source>
        <dbReference type="Pfam" id="PF14416"/>
    </source>
</evidence>
<reference evidence="3 4" key="1">
    <citation type="submission" date="2023-10" db="EMBL/GenBank/DDBJ databases">
        <title>Chromosome-scale genome assembly provides insights into flower coloration mechanisms of Canna indica.</title>
        <authorList>
            <person name="Li C."/>
        </authorList>
    </citation>
    <scope>NUCLEOTIDE SEQUENCE [LARGE SCALE GENOMIC DNA]</scope>
    <source>
        <tissue evidence="3">Flower</tissue>
    </source>
</reference>
<feature type="domain" description="Trichome birefringence-like N-terminal" evidence="2">
    <location>
        <begin position="78"/>
        <end position="116"/>
    </location>
</feature>
<dbReference type="EMBL" id="CP136892">
    <property type="protein sequence ID" value="WOL02272.1"/>
    <property type="molecule type" value="Genomic_DNA"/>
</dbReference>
<dbReference type="Proteomes" id="UP001327560">
    <property type="component" value="Chromosome 3"/>
</dbReference>
<organism evidence="3 4">
    <name type="scientific">Canna indica</name>
    <name type="common">Indian-shot</name>
    <dbReference type="NCBI Taxonomy" id="4628"/>
    <lineage>
        <taxon>Eukaryota</taxon>
        <taxon>Viridiplantae</taxon>
        <taxon>Streptophyta</taxon>
        <taxon>Embryophyta</taxon>
        <taxon>Tracheophyta</taxon>
        <taxon>Spermatophyta</taxon>
        <taxon>Magnoliopsida</taxon>
        <taxon>Liliopsida</taxon>
        <taxon>Zingiberales</taxon>
        <taxon>Cannaceae</taxon>
        <taxon>Canna</taxon>
    </lineage>
</organism>
<feature type="compositionally biased region" description="Basic and acidic residues" evidence="1">
    <location>
        <begin position="1"/>
        <end position="10"/>
    </location>
</feature>
<feature type="compositionally biased region" description="Basic and acidic residues" evidence="1">
    <location>
        <begin position="50"/>
        <end position="60"/>
    </location>
</feature>
<dbReference type="InterPro" id="IPR025846">
    <property type="entry name" value="TBL_N"/>
</dbReference>
<dbReference type="AlphaFoldDB" id="A0AAQ3K585"/>
<name>A0AAQ3K585_9LILI</name>
<gene>
    <name evidence="3" type="ORF">Cni_G10991</name>
</gene>
<keyword evidence="4" id="KW-1185">Reference proteome</keyword>
<feature type="region of interest" description="Disordered" evidence="1">
    <location>
        <begin position="1"/>
        <end position="36"/>
    </location>
</feature>
<dbReference type="Pfam" id="PF14416">
    <property type="entry name" value="PMR5N"/>
    <property type="match status" value="1"/>
</dbReference>
<protein>
    <recommendedName>
        <fullName evidence="2">Trichome birefringence-like N-terminal domain-containing protein</fullName>
    </recommendedName>
</protein>
<sequence length="146" mass="16481">MEKTAPRDGTAKGTLPTAEDGHREPDSNVSSVLVDVPRMLKLPSTGNYENEQRASDSEQQEVEAKWQCEVLNVSETYDLSEGRWVFDDVSYPIYKEHECQFLTEQVTCMRNDRRDDLRKKPEDPGVNCTGREGGLIAEVHGDVGYT</sequence>
<evidence type="ECO:0000256" key="1">
    <source>
        <dbReference type="SAM" id="MobiDB-lite"/>
    </source>
</evidence>
<proteinExistence type="predicted"/>
<accession>A0AAQ3K585</accession>
<feature type="region of interest" description="Disordered" evidence="1">
    <location>
        <begin position="41"/>
        <end position="60"/>
    </location>
</feature>